<organism evidence="1 2">
    <name type="scientific">Streptomyces toxytricini</name>
    <name type="common">Actinomyces toxytricini</name>
    <dbReference type="NCBI Taxonomy" id="67369"/>
    <lineage>
        <taxon>Bacteria</taxon>
        <taxon>Bacillati</taxon>
        <taxon>Actinomycetota</taxon>
        <taxon>Actinomycetes</taxon>
        <taxon>Kitasatosporales</taxon>
        <taxon>Streptomycetaceae</taxon>
        <taxon>Streptomyces</taxon>
    </lineage>
</organism>
<protein>
    <submittedName>
        <fullName evidence="1">Uncharacterized protein</fullName>
    </submittedName>
</protein>
<accession>A0ABW8ES42</accession>
<evidence type="ECO:0000313" key="1">
    <source>
        <dbReference type="EMBL" id="MFJ2824755.1"/>
    </source>
</evidence>
<proteinExistence type="predicted"/>
<dbReference type="Proteomes" id="UP001617351">
    <property type="component" value="Unassembled WGS sequence"/>
</dbReference>
<sequence>MLVGGFLTEYYRLVASWADWAADIVERWPEDPRAAEAAPAEMDRIERRAHWPERFSSP</sequence>
<dbReference type="RefSeq" id="WP_402385421.1">
    <property type="nucleotide sequence ID" value="NZ_JBIUYY010000013.1"/>
</dbReference>
<gene>
    <name evidence="1" type="ORF">ACIO7M_27080</name>
</gene>
<evidence type="ECO:0000313" key="2">
    <source>
        <dbReference type="Proteomes" id="UP001617351"/>
    </source>
</evidence>
<reference evidence="1 2" key="1">
    <citation type="submission" date="2024-10" db="EMBL/GenBank/DDBJ databases">
        <title>The Natural Products Discovery Center: Release of the First 8490 Sequenced Strains for Exploring Actinobacteria Biosynthetic Diversity.</title>
        <authorList>
            <person name="Kalkreuter E."/>
            <person name="Kautsar S.A."/>
            <person name="Yang D."/>
            <person name="Bader C.D."/>
            <person name="Teijaro C.N."/>
            <person name="Fluegel L."/>
            <person name="Davis C.M."/>
            <person name="Simpson J.R."/>
            <person name="Lauterbach L."/>
            <person name="Steele A.D."/>
            <person name="Gui C."/>
            <person name="Meng S."/>
            <person name="Li G."/>
            <person name="Viehrig K."/>
            <person name="Ye F."/>
            <person name="Su P."/>
            <person name="Kiefer A.F."/>
            <person name="Nichols A."/>
            <person name="Cepeda A.J."/>
            <person name="Yan W."/>
            <person name="Fan B."/>
            <person name="Jiang Y."/>
            <person name="Adhikari A."/>
            <person name="Zheng C.-J."/>
            <person name="Schuster L."/>
            <person name="Cowan T.M."/>
            <person name="Smanski M.J."/>
            <person name="Chevrette M.G."/>
            <person name="De Carvalho L.P.S."/>
            <person name="Shen B."/>
        </authorList>
    </citation>
    <scope>NUCLEOTIDE SEQUENCE [LARGE SCALE GENOMIC DNA]</scope>
    <source>
        <strain evidence="1 2">NPDC087220</strain>
    </source>
</reference>
<name>A0ABW8ES42_STRT5</name>
<comment type="caution">
    <text evidence="1">The sequence shown here is derived from an EMBL/GenBank/DDBJ whole genome shotgun (WGS) entry which is preliminary data.</text>
</comment>
<dbReference type="EMBL" id="JBIUYY010000013">
    <property type="protein sequence ID" value="MFJ2824755.1"/>
    <property type="molecule type" value="Genomic_DNA"/>
</dbReference>
<keyword evidence="2" id="KW-1185">Reference proteome</keyword>